<dbReference type="SUPFAM" id="SSF52540">
    <property type="entry name" value="P-loop containing nucleoside triphosphate hydrolases"/>
    <property type="match status" value="1"/>
</dbReference>
<keyword evidence="3" id="KW-0547">Nucleotide-binding</keyword>
<dbReference type="InterPro" id="IPR050742">
    <property type="entry name" value="Helicase_Restrict-Modif_Enz"/>
</dbReference>
<dbReference type="Pfam" id="PF00271">
    <property type="entry name" value="Helicase_C"/>
    <property type="match status" value="1"/>
</dbReference>
<reference evidence="4" key="1">
    <citation type="journal article" date="2019" name="Int. J. Syst. Evol. Microbiol.">
        <title>The Global Catalogue of Microorganisms (GCM) 10K type strain sequencing project: providing services to taxonomists for standard genome sequencing and annotation.</title>
        <authorList>
            <consortium name="The Broad Institute Genomics Platform"/>
            <consortium name="The Broad Institute Genome Sequencing Center for Infectious Disease"/>
            <person name="Wu L."/>
            <person name="Ma J."/>
        </authorList>
    </citation>
    <scope>NUCLEOTIDE SEQUENCE [LARGE SCALE GENOMIC DNA]</scope>
    <source>
        <strain evidence="4">DT43</strain>
    </source>
</reference>
<protein>
    <submittedName>
        <fullName evidence="3">DEAD/DEAH box helicase family protein</fullName>
    </submittedName>
</protein>
<dbReference type="Pfam" id="PF04851">
    <property type="entry name" value="ResIII"/>
    <property type="match status" value="1"/>
</dbReference>
<organism evidence="3 4">
    <name type="scientific">Streptomyces xiangluensis</name>
    <dbReference type="NCBI Taxonomy" id="2665720"/>
    <lineage>
        <taxon>Bacteria</taxon>
        <taxon>Bacillati</taxon>
        <taxon>Actinomycetota</taxon>
        <taxon>Actinomycetes</taxon>
        <taxon>Kitasatosporales</taxon>
        <taxon>Streptomycetaceae</taxon>
        <taxon>Streptomyces</taxon>
    </lineage>
</organism>
<evidence type="ECO:0000313" key="4">
    <source>
        <dbReference type="Proteomes" id="UP001596012"/>
    </source>
</evidence>
<gene>
    <name evidence="3" type="ORF">ACFPH6_32945</name>
</gene>
<keyword evidence="4" id="KW-1185">Reference proteome</keyword>
<feature type="domain" description="Helicase ATP-binding" evidence="1">
    <location>
        <begin position="187"/>
        <end position="347"/>
    </location>
</feature>
<dbReference type="PROSITE" id="PS51192">
    <property type="entry name" value="HELICASE_ATP_BIND_1"/>
    <property type="match status" value="1"/>
</dbReference>
<keyword evidence="3" id="KW-0067">ATP-binding</keyword>
<dbReference type="InterPro" id="IPR027417">
    <property type="entry name" value="P-loop_NTPase"/>
</dbReference>
<keyword evidence="3" id="KW-0347">Helicase</keyword>
<dbReference type="GO" id="GO:0004386">
    <property type="term" value="F:helicase activity"/>
    <property type="evidence" value="ECO:0007669"/>
    <property type="project" value="UniProtKB-KW"/>
</dbReference>
<dbReference type="InterPro" id="IPR014001">
    <property type="entry name" value="Helicase_ATP-bd"/>
</dbReference>
<dbReference type="Proteomes" id="UP001596012">
    <property type="component" value="Unassembled WGS sequence"/>
</dbReference>
<dbReference type="EMBL" id="JBHSFG010000059">
    <property type="protein sequence ID" value="MFC4469268.1"/>
    <property type="molecule type" value="Genomic_DNA"/>
</dbReference>
<evidence type="ECO:0000259" key="2">
    <source>
        <dbReference type="PROSITE" id="PS51194"/>
    </source>
</evidence>
<dbReference type="PANTHER" id="PTHR47396:SF1">
    <property type="entry name" value="ATP-DEPENDENT HELICASE IRC3-RELATED"/>
    <property type="match status" value="1"/>
</dbReference>
<dbReference type="SMART" id="SM00487">
    <property type="entry name" value="DEXDc"/>
    <property type="match status" value="1"/>
</dbReference>
<sequence length="690" mass="75000">MSAGLEQLIPSASYLEEAFLRWVLTPAAQRGIVAHVHSQHPVTVNERTYRLDYLIAGQSLHLAVELDGFAFHSDRAAFTYDRLRQNDLAATGLTVLRFSYDAVRLDTARCVAQLQAMLRQDAVLSPLVIAAPRVEVPEMVGDPLRAADPPRGAQSPADEAYFAGVRAQVAREPLRACQDEALAALANYYASGGQHAATVMAVGAGKTALGVAAALSFTRRRALVVTPGSVIRGTFAKALDPGIPGNVLYGLTGGPLLPGARPPTTLVLDADDEQISRVSRQRLLAADVLVTNFHALGTGDKGGDLLAKLEPEDVDFIVVDEAHIAASASYQRLFAHFRGARTLLMSACFQRLDGKPIDADVVYRYRLVDSIADGSAKNLRVHRFAPDAATAVYEAVWPDGRREQIVGREALLAALGDERKMARITAQSDASIRQVMTVTRACLDAQAKLLAPVKPRALFASMGEAHARQVARIAEEHGIPCATLHHSMSPSAIKATRRRFESDAGDLQGIVQLRMLGQGYDFPPITVVVPVRPYGSFGEFYQFIGRGVRVLRHPGLAADQQYLDAVCHAELGLEDHLEAMCEDNDMDPALLLDVPLIDTSTLETDFADSDGLGEGASDSAFPGGVDAFVLYEQGRIEQRVVHDLDRVEARRAEREMQLMAQRYAVYAQNTATPMPFEQFVKYMRRLTGGQ</sequence>
<comment type="caution">
    <text evidence="3">The sequence shown here is derived from an EMBL/GenBank/DDBJ whole genome shotgun (WGS) entry which is preliminary data.</text>
</comment>
<feature type="domain" description="Helicase C-terminal" evidence="2">
    <location>
        <begin position="445"/>
        <end position="587"/>
    </location>
</feature>
<dbReference type="PROSITE" id="PS51194">
    <property type="entry name" value="HELICASE_CTER"/>
    <property type="match status" value="1"/>
</dbReference>
<evidence type="ECO:0000313" key="3">
    <source>
        <dbReference type="EMBL" id="MFC4469268.1"/>
    </source>
</evidence>
<dbReference type="InterPro" id="IPR006935">
    <property type="entry name" value="Helicase/UvrB_N"/>
</dbReference>
<dbReference type="InterPro" id="IPR001650">
    <property type="entry name" value="Helicase_C-like"/>
</dbReference>
<name>A0ABV8YYY7_9ACTN</name>
<dbReference type="PANTHER" id="PTHR47396">
    <property type="entry name" value="TYPE I RESTRICTION ENZYME ECOKI R PROTEIN"/>
    <property type="match status" value="1"/>
</dbReference>
<dbReference type="RefSeq" id="WP_386347959.1">
    <property type="nucleotide sequence ID" value="NZ_JBHSFG010000059.1"/>
</dbReference>
<dbReference type="InterPro" id="IPR007569">
    <property type="entry name" value="DUF559"/>
</dbReference>
<proteinExistence type="predicted"/>
<evidence type="ECO:0000259" key="1">
    <source>
        <dbReference type="PROSITE" id="PS51192"/>
    </source>
</evidence>
<keyword evidence="3" id="KW-0378">Hydrolase</keyword>
<dbReference type="Pfam" id="PF04480">
    <property type="entry name" value="DUF559"/>
    <property type="match status" value="1"/>
</dbReference>
<accession>A0ABV8YYY7</accession>
<dbReference type="Gene3D" id="3.40.50.300">
    <property type="entry name" value="P-loop containing nucleotide triphosphate hydrolases"/>
    <property type="match status" value="2"/>
</dbReference>
<dbReference type="Gene3D" id="3.40.960.10">
    <property type="entry name" value="VSR Endonuclease"/>
    <property type="match status" value="1"/>
</dbReference>